<dbReference type="EMBL" id="CM045772">
    <property type="protein sequence ID" value="KAI7985234.1"/>
    <property type="molecule type" value="Genomic_DNA"/>
</dbReference>
<comment type="caution">
    <text evidence="1">The sequence shown here is derived from an EMBL/GenBank/DDBJ whole genome shotgun (WGS) entry which is preliminary data.</text>
</comment>
<reference evidence="1 2" key="1">
    <citation type="journal article" date="2022" name="Plant J.">
        <title>Chromosome-level genome of Camellia lanceoleosa provides a valuable resource for understanding genome evolution and self-incompatibility.</title>
        <authorList>
            <person name="Gong W."/>
            <person name="Xiao S."/>
            <person name="Wang L."/>
            <person name="Liao Z."/>
            <person name="Chang Y."/>
            <person name="Mo W."/>
            <person name="Hu G."/>
            <person name="Li W."/>
            <person name="Zhao G."/>
            <person name="Zhu H."/>
            <person name="Hu X."/>
            <person name="Ji K."/>
            <person name="Xiang X."/>
            <person name="Song Q."/>
            <person name="Yuan D."/>
            <person name="Jin S."/>
            <person name="Zhang L."/>
        </authorList>
    </citation>
    <scope>NUCLEOTIDE SEQUENCE [LARGE SCALE GENOMIC DNA]</scope>
    <source>
        <strain evidence="1">SQ_2022a</strain>
    </source>
</reference>
<evidence type="ECO:0000313" key="2">
    <source>
        <dbReference type="Proteomes" id="UP001060215"/>
    </source>
</evidence>
<organism evidence="1 2">
    <name type="scientific">Camellia lanceoleosa</name>
    <dbReference type="NCBI Taxonomy" id="1840588"/>
    <lineage>
        <taxon>Eukaryota</taxon>
        <taxon>Viridiplantae</taxon>
        <taxon>Streptophyta</taxon>
        <taxon>Embryophyta</taxon>
        <taxon>Tracheophyta</taxon>
        <taxon>Spermatophyta</taxon>
        <taxon>Magnoliopsida</taxon>
        <taxon>eudicotyledons</taxon>
        <taxon>Gunneridae</taxon>
        <taxon>Pentapetalae</taxon>
        <taxon>asterids</taxon>
        <taxon>Ericales</taxon>
        <taxon>Theaceae</taxon>
        <taxon>Camellia</taxon>
    </lineage>
</organism>
<evidence type="ECO:0000313" key="1">
    <source>
        <dbReference type="EMBL" id="KAI7985234.1"/>
    </source>
</evidence>
<keyword evidence="2" id="KW-1185">Reference proteome</keyword>
<accession>A0ACC0FAE5</accession>
<proteinExistence type="predicted"/>
<sequence>MLHEAISSSCEVGERQPSCKMEMVKVDSEFYLEVPVVLLLWLLRSAWKVRESVLLNALLVLESDDGTSAEAMAESGAIEALLELLRCHQYEEAAARLLEVLLNNVKVQGLA</sequence>
<name>A0ACC0FAE5_9ERIC</name>
<protein>
    <submittedName>
        <fullName evidence="1">Protein CELLULOSE SYNTHASE INTERACTIVE 1</fullName>
    </submittedName>
</protein>
<dbReference type="Proteomes" id="UP001060215">
    <property type="component" value="Chromosome 15"/>
</dbReference>
<gene>
    <name evidence="1" type="ORF">LOK49_LG14G00185</name>
</gene>